<evidence type="ECO:0000259" key="1">
    <source>
        <dbReference type="PROSITE" id="PS51148"/>
    </source>
</evidence>
<dbReference type="InterPro" id="IPR006141">
    <property type="entry name" value="Intein_N"/>
</dbReference>
<sequence length="1261" mass="143638">MKQLIVTFILFFIFSVGKSQEIQPLTSPDVAAFMNANYFPMDEYTGRANITIPIYTINLDGLEIPISLSYNTGGVKVNTASSRVGLNWSLNTGGLISKQILGLPDLASTSKYNQERQMRVYLQYGYLRGLFQTLRWDEYNVPIQNKDTEADLFYVAAPGLTTKFNHAAGRGKALELTKTGSVIYSPFQDEAGRDEIKRNIINFKITSPQGFIYDFKDREYDAVFSIPLKDGDMTDDLVNSPWSSNLTEEELVGYFESAPFYTSWKKYMKLDPFPTIHTSSITSPISKRSVKFYYVDDFIVDSERRIVRQYKNGSRVSQTNIPHSYHKQKVIDKIVFPEGEVLFYYCNDQRQDIPSARRLKKIEVKNNNGKLIKGVVFEHDYFRGASSCNDPQCLRLKLQEINFFDGDGNVLPGYSFSYNTTALPKRYSNNQDFTGYYNGNHNVPLTNYIPRIYYKAGQKKDSYLPFPFSGYSALDGTVSLLPNVTYAKAGVLKRITYPTGGAMTLDYELNSFRFKNQEIKGGGLRVKSQTMYDSDGQQKRKTNYTYKHATATSGRIAGLPWYIVDRDYVTDEGKNVVVNQESLSMPTTNGSLVGYLSVKIEEEGNGYIYNEYSDVDRYPNIYDENFTISEGIRCCAPTPQDIQKKINDGFYPLIYQDMDIKRGKLLHSFVFDNNNKLIRQTINQYSHNIYDETAVWSIIGEADIRSRFDIGEGHPYTKFTSDLLSESYLLNSTKIIEHLEGGNVINTSSFIYDTERPLLKEKKTVINNANTSKEKYTYPFDSEVDPASSTGKLSEYNILTPVGIKYFENDELLTQEHTTYSDFGDGKLLPAHTTMSKGTGQLEIKEIFHTYDKKGNIVEHSRPNGTPISTVWGYNYERKIAQVLGATYSDILAALNVENLDYLQAMSNSDLDVELKKLRNQLPNAQIHTYLYQPLVGIEKATNEKEITTTYEYDGFNRLINVKDEYGNLISEQEYNYKRKPNFTVTPEPLQVKIEVNKEWKLPRPGLPTSYIMSFTAFVKGGKGKYKYEWRGLDPDPSVTSWKFGSNDTFTARAACERVSGTLKIMDGSGNVIDKEFSFKHSMAKPCGSGGDDFDIPSCFIAGTQIQMTDHTTKNIEDVNIGDQVLTYNLDTKKLEAGEVQNIVSPTHHKMVILEFENGIKNTNTYDHPYYVKGKGWASYQPKMTKKNYDLDVKQIEPGDMVFLYQSKSKRLKEIKLVSHKEIEKEVTTYNLDKVSKNHNFFANGILVHNKSSFTQSTPKN</sequence>
<dbReference type="InterPro" id="IPR036844">
    <property type="entry name" value="Hint_dom_sf"/>
</dbReference>
<feature type="domain" description="AXH" evidence="1">
    <location>
        <begin position="1088"/>
        <end position="1213"/>
    </location>
</feature>
<dbReference type="AlphaFoldDB" id="A0A937A5W5"/>
<dbReference type="InterPro" id="IPR030934">
    <property type="entry name" value="Intein_C"/>
</dbReference>
<dbReference type="Pfam" id="PF08517">
    <property type="entry name" value="AXH"/>
    <property type="match status" value="1"/>
</dbReference>
<dbReference type="GO" id="GO:0003723">
    <property type="term" value="F:RNA binding"/>
    <property type="evidence" value="ECO:0007669"/>
    <property type="project" value="InterPro"/>
</dbReference>
<reference evidence="2" key="1">
    <citation type="submission" date="2021-01" db="EMBL/GenBank/DDBJ databases">
        <authorList>
            <person name="Zhong Y.L."/>
        </authorList>
    </citation>
    <scope>NUCLEOTIDE SEQUENCE</scope>
    <source>
        <strain evidence="2">KCTC 23302</strain>
    </source>
</reference>
<comment type="caution">
    <text evidence="2">The sequence shown here is derived from an EMBL/GenBank/DDBJ whole genome shotgun (WGS) entry which is preliminary data.</text>
</comment>
<dbReference type="GO" id="GO:0016539">
    <property type="term" value="P:intein-mediated protein splicing"/>
    <property type="evidence" value="ECO:0007669"/>
    <property type="project" value="InterPro"/>
</dbReference>
<accession>A0A937A5W5</accession>
<dbReference type="Proteomes" id="UP000651057">
    <property type="component" value="Unassembled WGS sequence"/>
</dbReference>
<name>A0A937A5W5_9FLAO</name>
<dbReference type="NCBIfam" id="TIGR01443">
    <property type="entry name" value="intein_Cterm"/>
    <property type="match status" value="1"/>
</dbReference>
<keyword evidence="3" id="KW-1185">Reference proteome</keyword>
<dbReference type="PROSITE" id="PS51148">
    <property type="entry name" value="AXH"/>
    <property type="match status" value="1"/>
</dbReference>
<dbReference type="EMBL" id="JAERQJ010000008">
    <property type="protein sequence ID" value="MBL0685460.1"/>
    <property type="molecule type" value="Genomic_DNA"/>
</dbReference>
<dbReference type="SUPFAM" id="SSF51294">
    <property type="entry name" value="Hedgehog/intein (Hint) domain"/>
    <property type="match status" value="1"/>
</dbReference>
<protein>
    <recommendedName>
        <fullName evidence="1">AXH domain-containing protein</fullName>
    </recommendedName>
</protein>
<dbReference type="SMART" id="SM00536">
    <property type="entry name" value="AXH"/>
    <property type="match status" value="1"/>
</dbReference>
<organism evidence="2 3">
    <name type="scientific">Aquimarina mytili</name>
    <dbReference type="NCBI Taxonomy" id="874423"/>
    <lineage>
        <taxon>Bacteria</taxon>
        <taxon>Pseudomonadati</taxon>
        <taxon>Bacteroidota</taxon>
        <taxon>Flavobacteriia</taxon>
        <taxon>Flavobacteriales</taxon>
        <taxon>Flavobacteriaceae</taxon>
        <taxon>Aquimarina</taxon>
    </lineage>
</organism>
<proteinExistence type="predicted"/>
<gene>
    <name evidence="2" type="ORF">JJQ60_18140</name>
</gene>
<evidence type="ECO:0000313" key="3">
    <source>
        <dbReference type="Proteomes" id="UP000651057"/>
    </source>
</evidence>
<evidence type="ECO:0000313" key="2">
    <source>
        <dbReference type="EMBL" id="MBL0685460.1"/>
    </source>
</evidence>
<dbReference type="Gene3D" id="2.170.16.10">
    <property type="entry name" value="Hedgehog/Intein (Hint) domain"/>
    <property type="match status" value="1"/>
</dbReference>
<dbReference type="Gene3D" id="2.180.10.10">
    <property type="entry name" value="RHS repeat-associated core"/>
    <property type="match status" value="1"/>
</dbReference>
<dbReference type="RefSeq" id="WP_201923578.1">
    <property type="nucleotide sequence ID" value="NZ_BAABAX010000002.1"/>
</dbReference>
<dbReference type="PROSITE" id="PS50817">
    <property type="entry name" value="INTEIN_N_TER"/>
    <property type="match status" value="1"/>
</dbReference>
<dbReference type="InterPro" id="IPR003652">
    <property type="entry name" value="Ataxin_AXH_dom"/>
</dbReference>
<dbReference type="PROSITE" id="PS50818">
    <property type="entry name" value="INTEIN_C_TER"/>
    <property type="match status" value="1"/>
</dbReference>
<dbReference type="CDD" id="cd00081">
    <property type="entry name" value="Hint"/>
    <property type="match status" value="1"/>
</dbReference>